<dbReference type="Proteomes" id="UP000670475">
    <property type="component" value="Unassembled WGS sequence"/>
</dbReference>
<evidence type="ECO:0000313" key="3">
    <source>
        <dbReference type="Proteomes" id="UP000670475"/>
    </source>
</evidence>
<dbReference type="EMBL" id="JAGIQL010000222">
    <property type="protein sequence ID" value="MBP0461708.1"/>
    <property type="molecule type" value="Genomic_DNA"/>
</dbReference>
<reference evidence="2" key="1">
    <citation type="submission" date="2021-03" db="EMBL/GenBank/DDBJ databases">
        <title>Whole genome sequence of Streptomyces bomunensis MMS17-BM035.</title>
        <authorList>
            <person name="Lee J.H."/>
        </authorList>
    </citation>
    <scope>NUCLEOTIDE SEQUENCE</scope>
    <source>
        <strain evidence="2">MMS17-BM035</strain>
    </source>
</reference>
<comment type="caution">
    <text evidence="2">The sequence shown here is derived from an EMBL/GenBank/DDBJ whole genome shotgun (WGS) entry which is preliminary data.</text>
</comment>
<organism evidence="2 3">
    <name type="scientific">Streptomyces montanisoli</name>
    <dbReference type="NCBI Taxonomy" id="2798581"/>
    <lineage>
        <taxon>Bacteria</taxon>
        <taxon>Bacillati</taxon>
        <taxon>Actinomycetota</taxon>
        <taxon>Actinomycetes</taxon>
        <taxon>Kitasatosporales</taxon>
        <taxon>Streptomycetaceae</taxon>
        <taxon>Streptomyces</taxon>
    </lineage>
</organism>
<feature type="region of interest" description="Disordered" evidence="1">
    <location>
        <begin position="1"/>
        <end position="28"/>
    </location>
</feature>
<keyword evidence="3" id="KW-1185">Reference proteome</keyword>
<sequence>METTSQAATQEVADEAEERDTLEPSRPVDGYLRAGFPWYGLDAAYTGPRSLMQAVAAADGTVQHGAVRHGGEPAVRPETIAVPAAASAGGDDSGEDRQRFVVVITVAASPARGSGDGTGRLDATTASSAAWLAGSGLLSCTWPGQLDHTLRDDWLTQQTEIAFELADDLESPEWAVLSLPVDGVPTPFRYRESEYGWVLAGSTHGVHLGAYGRGMSAYGLGFARIEDIRSYEPQDRDAAQAEAQAQEAEAPDAQAQDAQV</sequence>
<evidence type="ECO:0000256" key="1">
    <source>
        <dbReference type="SAM" id="MobiDB-lite"/>
    </source>
</evidence>
<accession>A0A940S0V8</accession>
<dbReference type="RefSeq" id="WP_209345252.1">
    <property type="nucleotide sequence ID" value="NZ_JAGIQL010000222.1"/>
</dbReference>
<protein>
    <submittedName>
        <fullName evidence="2">Uncharacterized protein</fullName>
    </submittedName>
</protein>
<name>A0A940S0V8_9ACTN</name>
<feature type="compositionally biased region" description="Low complexity" evidence="1">
    <location>
        <begin position="240"/>
        <end position="260"/>
    </location>
</feature>
<proteinExistence type="predicted"/>
<gene>
    <name evidence="2" type="ORF">JFN87_30260</name>
</gene>
<feature type="region of interest" description="Disordered" evidence="1">
    <location>
        <begin position="231"/>
        <end position="260"/>
    </location>
</feature>
<evidence type="ECO:0000313" key="2">
    <source>
        <dbReference type="EMBL" id="MBP0461708.1"/>
    </source>
</evidence>
<dbReference type="AlphaFoldDB" id="A0A940S0V8"/>